<keyword evidence="3 4" id="KW-0418">Kinase</keyword>
<dbReference type="PANTHER" id="PTHR43095:SF2">
    <property type="entry name" value="GLUCONOKINASE"/>
    <property type="match status" value="1"/>
</dbReference>
<sequence>MYVIGLDFGTTSTKAIVFDKRGNAVSEHGVEYPILTPNPGWAELDPEIIYVAAITSLRVALSRVKSSEVVAIGLSTAMHSLILMDELNQPLTRVITWADNRSDEQAHVLKQSTLGKQIYLRTGTPIHPMSPLCKIMWFKENEPELFKQTHKFISIKEYLLFRWFGQFITDFSVASATGLLNLQSLEYDSDALQTAGIKKEQLSTLVPTTYVLQGLSDEVAEAVHIRREIPVVIGASDGCLANLGIGAMNRGEVGITIGTSGAIRTVTPKPITDPSERTFCYALAENHWVVGGATNNGGLLLRWFKEQFARELSYEKLTEEAGKVGVGSEGLFCLPYLSGERAPIWNAHARGCYVGMALHHKREHFARSAMEGVIYAIFGVGKALQQLAGDFGSLRASGGFVQSKLGCQILADVFGTEVIVPENPQSSGWGAAILALFAIGEIPRIDYYCGEDSHTHTYAPHSDNHIKYQQFYTVYEEIYNQLSNTFEKIAEIQGIKKE</sequence>
<dbReference type="Pfam" id="PF00370">
    <property type="entry name" value="FGGY_N"/>
    <property type="match status" value="1"/>
</dbReference>
<organism evidence="7 8">
    <name type="scientific">Ammoniphilus resinae</name>
    <dbReference type="NCBI Taxonomy" id="861532"/>
    <lineage>
        <taxon>Bacteria</taxon>
        <taxon>Bacillati</taxon>
        <taxon>Bacillota</taxon>
        <taxon>Bacilli</taxon>
        <taxon>Bacillales</taxon>
        <taxon>Paenibacillaceae</taxon>
        <taxon>Aneurinibacillus group</taxon>
        <taxon>Ammoniphilus</taxon>
    </lineage>
</organism>
<dbReference type="InterPro" id="IPR000577">
    <property type="entry name" value="Carb_kinase_FGGY"/>
</dbReference>
<dbReference type="PROSITE" id="PS00445">
    <property type="entry name" value="FGGY_KINASES_2"/>
    <property type="match status" value="1"/>
</dbReference>
<feature type="domain" description="Carbohydrate kinase FGGY C-terminal" evidence="6">
    <location>
        <begin position="255"/>
        <end position="438"/>
    </location>
</feature>
<evidence type="ECO:0000256" key="2">
    <source>
        <dbReference type="ARBA" id="ARBA00022679"/>
    </source>
</evidence>
<dbReference type="Gene3D" id="3.30.420.40">
    <property type="match status" value="2"/>
</dbReference>
<dbReference type="Proteomes" id="UP001519343">
    <property type="component" value="Unassembled WGS sequence"/>
</dbReference>
<evidence type="ECO:0000259" key="5">
    <source>
        <dbReference type="Pfam" id="PF00370"/>
    </source>
</evidence>
<reference evidence="7 8" key="1">
    <citation type="submission" date="2021-03" db="EMBL/GenBank/DDBJ databases">
        <title>Genomic Encyclopedia of Type Strains, Phase IV (KMG-IV): sequencing the most valuable type-strain genomes for metagenomic binning, comparative biology and taxonomic classification.</title>
        <authorList>
            <person name="Goeker M."/>
        </authorList>
    </citation>
    <scope>NUCLEOTIDE SEQUENCE [LARGE SCALE GENOMIC DNA]</scope>
    <source>
        <strain evidence="7 8">DSM 24738</strain>
    </source>
</reference>
<dbReference type="EC" id="2.7.1.12" evidence="7"/>
<evidence type="ECO:0000313" key="8">
    <source>
        <dbReference type="Proteomes" id="UP001519343"/>
    </source>
</evidence>
<dbReference type="PROSITE" id="PS00933">
    <property type="entry name" value="FGGY_KINASES_1"/>
    <property type="match status" value="1"/>
</dbReference>
<dbReference type="InterPro" id="IPR018485">
    <property type="entry name" value="FGGY_C"/>
</dbReference>
<dbReference type="GO" id="GO:0046316">
    <property type="term" value="F:gluconokinase activity"/>
    <property type="evidence" value="ECO:0007669"/>
    <property type="project" value="UniProtKB-EC"/>
</dbReference>
<dbReference type="RefSeq" id="WP_209808660.1">
    <property type="nucleotide sequence ID" value="NZ_JAGGKT010000001.1"/>
</dbReference>
<gene>
    <name evidence="7" type="ORF">J2Z37_000571</name>
</gene>
<feature type="domain" description="Carbohydrate kinase FGGY N-terminal" evidence="5">
    <location>
        <begin position="2"/>
        <end position="244"/>
    </location>
</feature>
<dbReference type="CDD" id="cd07770">
    <property type="entry name" value="ASKHA_NBD_FGGY_GntK"/>
    <property type="match status" value="1"/>
</dbReference>
<evidence type="ECO:0000313" key="7">
    <source>
        <dbReference type="EMBL" id="MBP1930584.1"/>
    </source>
</evidence>
<protein>
    <submittedName>
        <fullName evidence="7">Gluconokinase</fullName>
        <ecNumber evidence="7">2.7.1.12</ecNumber>
    </submittedName>
</protein>
<proteinExistence type="inferred from homology"/>
<comment type="caution">
    <text evidence="7">The sequence shown here is derived from an EMBL/GenBank/DDBJ whole genome shotgun (WGS) entry which is preliminary data.</text>
</comment>
<keyword evidence="8" id="KW-1185">Reference proteome</keyword>
<name>A0ABS4GJZ3_9BACL</name>
<evidence type="ECO:0000256" key="3">
    <source>
        <dbReference type="ARBA" id="ARBA00022777"/>
    </source>
</evidence>
<dbReference type="PIRSF" id="PIRSF000538">
    <property type="entry name" value="GlpK"/>
    <property type="match status" value="1"/>
</dbReference>
<dbReference type="EMBL" id="JAGGKT010000001">
    <property type="protein sequence ID" value="MBP1930584.1"/>
    <property type="molecule type" value="Genomic_DNA"/>
</dbReference>
<dbReference type="InterPro" id="IPR018483">
    <property type="entry name" value="Carb_kinase_FGGY_CS"/>
</dbReference>
<accession>A0ABS4GJZ3</accession>
<comment type="similarity">
    <text evidence="1 4">Belongs to the FGGY kinase family.</text>
</comment>
<keyword evidence="2 4" id="KW-0808">Transferase</keyword>
<dbReference type="PANTHER" id="PTHR43095">
    <property type="entry name" value="SUGAR KINASE"/>
    <property type="match status" value="1"/>
</dbReference>
<evidence type="ECO:0000256" key="1">
    <source>
        <dbReference type="ARBA" id="ARBA00009156"/>
    </source>
</evidence>
<dbReference type="Pfam" id="PF02782">
    <property type="entry name" value="FGGY_C"/>
    <property type="match status" value="1"/>
</dbReference>
<dbReference type="InterPro" id="IPR043129">
    <property type="entry name" value="ATPase_NBD"/>
</dbReference>
<dbReference type="InterPro" id="IPR018484">
    <property type="entry name" value="FGGY_N"/>
</dbReference>
<dbReference type="InterPro" id="IPR050406">
    <property type="entry name" value="FGGY_Carb_Kinase"/>
</dbReference>
<evidence type="ECO:0000256" key="4">
    <source>
        <dbReference type="RuleBase" id="RU003733"/>
    </source>
</evidence>
<dbReference type="SUPFAM" id="SSF53067">
    <property type="entry name" value="Actin-like ATPase domain"/>
    <property type="match status" value="2"/>
</dbReference>
<evidence type="ECO:0000259" key="6">
    <source>
        <dbReference type="Pfam" id="PF02782"/>
    </source>
</evidence>